<dbReference type="eggNOG" id="ENOG5033QD9">
    <property type="taxonomic scope" value="Bacteria"/>
</dbReference>
<gene>
    <name evidence="1" type="ordered locus">AZC_0864</name>
</gene>
<accession>A8HTR5</accession>
<reference evidence="1 2" key="4">
    <citation type="journal article" date="2009" name="Appl. Environ. Microbiol.">
        <title>Comparative genome-wide transcriptional profiling of Azorhizobium caulinodans ORS571 grown under free-living and symbiotic conditions.</title>
        <authorList>
            <person name="Tsukada S."/>
            <person name="Aono T."/>
            <person name="Akiba N."/>
            <person name="Lee KB."/>
            <person name="Liu CT."/>
            <person name="Toyazaki H."/>
            <person name="Oyaizu H."/>
        </authorList>
    </citation>
    <scope>NUCLEOTIDE SEQUENCE [LARGE SCALE GENOMIC DNA]</scope>
    <source>
        <strain evidence="2">ATCC 43989 / DSM 5975 / JCM 20966 / LMG 6465 / NBRC 14845 / NCIMB 13405 / ORS 571</strain>
    </source>
</reference>
<sequence>MSAGLTACAGGHMSSNRQPIFWALVFFSMLFQALSVEAKCVPVGDIKAVTISPTVLSSLSKLNMDREGIFRAIHAVSEPETSGCWAGASGNFDGQIVSVGVLQWNYGQNSLQPMIRRYREKFATEAAFRVNIGNVMPIFGKLIFSEGCRRIPITTDCQTTLEAQSQNGRLNSVVREEFDNLFNSETMIQIQVDRFIALVQSVSDDLSRIFPSEHVTSLKVKWAIDTKTQQGSFPGNADIARTRKSLASASAERKRVSIAGIVHWYEGLCSTIDQGGIWRDCSFNIAEWTKLNSTGAVSDEQCELLHFTFLRSRVAQGMSGYWQALSFQRRARIILGVGSVGGDIQKLPATTSRLAP</sequence>
<dbReference type="KEGG" id="azc:AZC_0864"/>
<proteinExistence type="predicted"/>
<evidence type="ECO:0000313" key="1">
    <source>
        <dbReference type="EMBL" id="BAF86862.1"/>
    </source>
</evidence>
<reference evidence="1 2" key="6">
    <citation type="journal article" date="2011" name="Appl. Environ. Microbiol.">
        <title>Involvement of the azorhizobial chromosome partition gene (parA) in the onset of bacteroid differentiation during Sesbania rostrata stem nodule development.</title>
        <authorList>
            <person name="Liu CT."/>
            <person name="Lee KB."/>
            <person name="Wang YS."/>
            <person name="Peng MH."/>
            <person name="Lee KT."/>
            <person name="Suzuki S."/>
            <person name="Suzuki T."/>
            <person name="Oyaizu H."/>
        </authorList>
    </citation>
    <scope>NUCLEOTIDE SEQUENCE [LARGE SCALE GENOMIC DNA]</scope>
    <source>
        <strain evidence="2">ATCC 43989 / DSM 5975 / JCM 20966 / LMG 6465 / NBRC 14845 / NCIMB 13405 / ORS 571</strain>
    </source>
</reference>
<reference evidence="1 2" key="3">
    <citation type="journal article" date="2008" name="BMC Genomics">
        <title>The genome of the versatile nitrogen fixer Azorhizobium caulinodans ORS571.</title>
        <authorList>
            <person name="Lee KB."/>
            <person name="Backer P.D."/>
            <person name="Aono T."/>
            <person name="Liu CT."/>
            <person name="Suzuki S."/>
            <person name="Suzuki T."/>
            <person name="Kaneko T."/>
            <person name="Yamada M."/>
            <person name="Tabata S."/>
            <person name="Kupfer D.M."/>
            <person name="Najar F.Z."/>
            <person name="Wiley G.B."/>
            <person name="Roe B."/>
            <person name="Binnewies T.T."/>
            <person name="Ussery D.W."/>
            <person name="D'Haeze W."/>
            <person name="Herder J.D."/>
            <person name="Gevers D."/>
            <person name="Vereecke D."/>
            <person name="Holsters M."/>
            <person name="Oyaizu H."/>
        </authorList>
    </citation>
    <scope>NUCLEOTIDE SEQUENCE [LARGE SCALE GENOMIC DNA]</scope>
    <source>
        <strain evidence="2">ATCC 43989 / DSM 5975 / JCM 20966 / LMG 6465 / NBRC 14845 / NCIMB 13405 / ORS 571</strain>
    </source>
</reference>
<dbReference type="STRING" id="438753.AZC_0864"/>
<dbReference type="Proteomes" id="UP000000270">
    <property type="component" value="Chromosome"/>
</dbReference>
<dbReference type="AlphaFoldDB" id="A8HTR5"/>
<reference evidence="1 2" key="5">
    <citation type="journal article" date="2010" name="Appl. Environ. Microbiol.">
        <title>phrR-like gene praR of Azorhizobium caulinodans ORS571 is essential for symbiosis with Sesbania rostrata and is involved in expression of reb genes.</title>
        <authorList>
            <person name="Akiba N."/>
            <person name="Aono T."/>
            <person name="Toyazaki H."/>
            <person name="Sato S."/>
            <person name="Oyaizu H."/>
        </authorList>
    </citation>
    <scope>NUCLEOTIDE SEQUENCE [LARGE SCALE GENOMIC DNA]</scope>
    <source>
        <strain evidence="2">ATCC 43989 / DSM 5975 / JCM 20966 / LMG 6465 / NBRC 14845 / NCIMB 13405 / ORS 571</strain>
    </source>
</reference>
<organism evidence="1 2">
    <name type="scientific">Azorhizobium caulinodans (strain ATCC 43989 / DSM 5975 / JCM 20966 / LMG 6465 / NBRC 14845 / NCIMB 13405 / ORS 571)</name>
    <dbReference type="NCBI Taxonomy" id="438753"/>
    <lineage>
        <taxon>Bacteria</taxon>
        <taxon>Pseudomonadati</taxon>
        <taxon>Pseudomonadota</taxon>
        <taxon>Alphaproteobacteria</taxon>
        <taxon>Hyphomicrobiales</taxon>
        <taxon>Xanthobacteraceae</taxon>
        <taxon>Azorhizobium</taxon>
    </lineage>
</organism>
<keyword evidence="2" id="KW-1185">Reference proteome</keyword>
<evidence type="ECO:0000313" key="2">
    <source>
        <dbReference type="Proteomes" id="UP000000270"/>
    </source>
</evidence>
<name>A8HTR5_AZOC5</name>
<dbReference type="EMBL" id="AP009384">
    <property type="protein sequence ID" value="BAF86862.1"/>
    <property type="molecule type" value="Genomic_DNA"/>
</dbReference>
<reference evidence="1 2" key="1">
    <citation type="journal article" date="2007" name="Appl. Environ. Microbiol.">
        <title>Rhizobial factors required for stem nodule maturation and maintenance in Sesbania rostrata-Azorhizobium caulinodans ORS571 symbiosis.</title>
        <authorList>
            <person name="Suzuki S."/>
            <person name="Aono T."/>
            <person name="Lee KB."/>
            <person name="Suzuki T."/>
            <person name="Liu CT."/>
            <person name="Miwa H."/>
            <person name="Wakao S."/>
            <person name="Iki T."/>
            <person name="Oyaizu H."/>
        </authorList>
    </citation>
    <scope>NUCLEOTIDE SEQUENCE [LARGE SCALE GENOMIC DNA]</scope>
    <source>
        <strain evidence="2">ATCC 43989 / DSM 5975 / JCM 20966 / LMG 6465 / NBRC 14845 / NCIMB 13405 / ORS 571</strain>
    </source>
</reference>
<reference evidence="2" key="2">
    <citation type="submission" date="2007-04" db="EMBL/GenBank/DDBJ databases">
        <title>Complete genome sequence of the nitrogen-fixing bacterium Azorhizobium caulinodans ORS571.</title>
        <authorList>
            <person name="Lee K.B."/>
            <person name="Backer P.D."/>
            <person name="Aono T."/>
            <person name="Liu C.T."/>
            <person name="Suzuki S."/>
            <person name="Suzuki T."/>
            <person name="Kaneko T."/>
            <person name="Yamada M."/>
            <person name="Tabata S."/>
            <person name="Kupfer D.M."/>
            <person name="Najar F.Z."/>
            <person name="Wiley G.B."/>
            <person name="Roe B."/>
            <person name="Binnewies T."/>
            <person name="Ussery D."/>
            <person name="Vereecke D."/>
            <person name="Gevers D."/>
            <person name="Holsters M."/>
            <person name="Oyaizu H."/>
        </authorList>
    </citation>
    <scope>NUCLEOTIDE SEQUENCE [LARGE SCALE GENOMIC DNA]</scope>
    <source>
        <strain evidence="2">ATCC 43989 / DSM 5975 / JCM 20966 / LMG 6465 / NBRC 14845 / NCIMB 13405 / ORS 571</strain>
    </source>
</reference>
<dbReference type="HOGENOM" id="CLU_796704_0_0_5"/>
<protein>
    <submittedName>
        <fullName evidence="1">Uncharacterized protein</fullName>
    </submittedName>
</protein>